<feature type="non-terminal residue" evidence="1">
    <location>
        <position position="1"/>
    </location>
</feature>
<evidence type="ECO:0000313" key="1">
    <source>
        <dbReference type="EMBL" id="KZP14421.1"/>
    </source>
</evidence>
<proteinExistence type="predicted"/>
<sequence length="206" mass="23791">DEEVVPEFDLHATGVEVTPRIAITGFDADIEGVDVDTCDPDVLMRLIWRQVPLDVIRTSPNRKSATESPHTLLSIDERDSVTWALFESLDLSNVFPHAWVFKLNRADWGKLCDIYFPPKDSEPLHPKAQNWPSMTYLTRWKDLMARVSVEDSKRIRQEVRVNFNKLKWLPNAKPDRVWQTKKVTTKKGQFYPFNQPSVPAPHIAIN</sequence>
<dbReference type="AlphaFoldDB" id="A0A166D816"/>
<name>A0A166D816_9AGAM</name>
<keyword evidence="2" id="KW-1185">Reference proteome</keyword>
<reference evidence="1 2" key="1">
    <citation type="journal article" date="2016" name="Mol. Biol. Evol.">
        <title>Comparative Genomics of Early-Diverging Mushroom-Forming Fungi Provides Insights into the Origins of Lignocellulose Decay Capabilities.</title>
        <authorList>
            <person name="Nagy L.G."/>
            <person name="Riley R."/>
            <person name="Tritt A."/>
            <person name="Adam C."/>
            <person name="Daum C."/>
            <person name="Floudas D."/>
            <person name="Sun H."/>
            <person name="Yadav J.S."/>
            <person name="Pangilinan J."/>
            <person name="Larsson K.H."/>
            <person name="Matsuura K."/>
            <person name="Barry K."/>
            <person name="Labutti K."/>
            <person name="Kuo R."/>
            <person name="Ohm R.A."/>
            <person name="Bhattacharya S.S."/>
            <person name="Shirouzu T."/>
            <person name="Yoshinaga Y."/>
            <person name="Martin F.M."/>
            <person name="Grigoriev I.V."/>
            <person name="Hibbett D.S."/>
        </authorList>
    </citation>
    <scope>NUCLEOTIDE SEQUENCE [LARGE SCALE GENOMIC DNA]</scope>
    <source>
        <strain evidence="1 2">CBS 109695</strain>
    </source>
</reference>
<gene>
    <name evidence="1" type="ORF">FIBSPDRAFT_690752</name>
</gene>
<accession>A0A166D816</accession>
<protein>
    <submittedName>
        <fullName evidence="1">Uncharacterized protein</fullName>
    </submittedName>
</protein>
<evidence type="ECO:0000313" key="2">
    <source>
        <dbReference type="Proteomes" id="UP000076532"/>
    </source>
</evidence>
<feature type="non-terminal residue" evidence="1">
    <location>
        <position position="206"/>
    </location>
</feature>
<dbReference type="OrthoDB" id="3261690at2759"/>
<organism evidence="1 2">
    <name type="scientific">Athelia psychrophila</name>
    <dbReference type="NCBI Taxonomy" id="1759441"/>
    <lineage>
        <taxon>Eukaryota</taxon>
        <taxon>Fungi</taxon>
        <taxon>Dikarya</taxon>
        <taxon>Basidiomycota</taxon>
        <taxon>Agaricomycotina</taxon>
        <taxon>Agaricomycetes</taxon>
        <taxon>Agaricomycetidae</taxon>
        <taxon>Atheliales</taxon>
        <taxon>Atheliaceae</taxon>
        <taxon>Athelia</taxon>
    </lineage>
</organism>
<dbReference type="Proteomes" id="UP000076532">
    <property type="component" value="Unassembled WGS sequence"/>
</dbReference>
<dbReference type="EMBL" id="KV417617">
    <property type="protein sequence ID" value="KZP14421.1"/>
    <property type="molecule type" value="Genomic_DNA"/>
</dbReference>
<dbReference type="STRING" id="436010.A0A166D816"/>